<evidence type="ECO:0000313" key="2">
    <source>
        <dbReference type="Proteomes" id="UP000271624"/>
    </source>
</evidence>
<dbReference type="Proteomes" id="UP000271624">
    <property type="component" value="Unassembled WGS sequence"/>
</dbReference>
<keyword evidence="2" id="KW-1185">Reference proteome</keyword>
<dbReference type="PIRSF" id="PIRSF018957">
    <property type="entry name" value="UCP018957"/>
    <property type="match status" value="1"/>
</dbReference>
<dbReference type="Pfam" id="PF08819">
    <property type="entry name" value="DUF1802"/>
    <property type="match status" value="1"/>
</dbReference>
<organism evidence="1 2">
    <name type="scientific">Dulcicalothrix desertica PCC 7102</name>
    <dbReference type="NCBI Taxonomy" id="232991"/>
    <lineage>
        <taxon>Bacteria</taxon>
        <taxon>Bacillati</taxon>
        <taxon>Cyanobacteriota</taxon>
        <taxon>Cyanophyceae</taxon>
        <taxon>Nostocales</taxon>
        <taxon>Calotrichaceae</taxon>
        <taxon>Dulcicalothrix</taxon>
    </lineage>
</organism>
<name>A0A3S1CM96_9CYAN</name>
<dbReference type="EMBL" id="RSCL01000008">
    <property type="protein sequence ID" value="RUT05627.1"/>
    <property type="molecule type" value="Genomic_DNA"/>
</dbReference>
<evidence type="ECO:0000313" key="1">
    <source>
        <dbReference type="EMBL" id="RUT05627.1"/>
    </source>
</evidence>
<dbReference type="InterPro" id="IPR008307">
    <property type="entry name" value="UCP018957"/>
</dbReference>
<comment type="caution">
    <text evidence="1">The sequence shown here is derived from an EMBL/GenBank/DDBJ whole genome shotgun (WGS) entry which is preliminary data.</text>
</comment>
<sequence>MELTTNIHALKEWAVAIQALEAGDTVMLLRKGGINEQGGRFRVAQEQVLLYPTYEHQQPFLLKTEYADRVVPVTSGWHPETVRIGSFAQITHVFPVSDAHIVNQLLPFHIWNENFLIDRLKWKPRQPLFVLLLRAYKLAQTEEVPYRDSYGGCKSWIDLERSISIKNAIPVLSESTYHLTVNDISSIIGQDLCIKS</sequence>
<evidence type="ECO:0008006" key="3">
    <source>
        <dbReference type="Google" id="ProtNLM"/>
    </source>
</evidence>
<protein>
    <recommendedName>
        <fullName evidence="3">DUF1802 family protein</fullName>
    </recommendedName>
</protein>
<reference evidence="1" key="2">
    <citation type="journal article" date="2019" name="Genome Biol. Evol.">
        <title>Day and night: Metabolic profiles and evolutionary relationships of six axenic non-marine cyanobacteria.</title>
        <authorList>
            <person name="Will S.E."/>
            <person name="Henke P."/>
            <person name="Boedeker C."/>
            <person name="Huang S."/>
            <person name="Brinkmann H."/>
            <person name="Rohde M."/>
            <person name="Jarek M."/>
            <person name="Friedl T."/>
            <person name="Seufert S."/>
            <person name="Schumacher M."/>
            <person name="Overmann J."/>
            <person name="Neumann-Schaal M."/>
            <person name="Petersen J."/>
        </authorList>
    </citation>
    <scope>NUCLEOTIDE SEQUENCE [LARGE SCALE GENOMIC DNA]</scope>
    <source>
        <strain evidence="1">PCC 7102</strain>
    </source>
</reference>
<proteinExistence type="predicted"/>
<dbReference type="InterPro" id="IPR014923">
    <property type="entry name" value="DUF1802"/>
</dbReference>
<accession>A0A3S1CM96</accession>
<reference evidence="1" key="1">
    <citation type="submission" date="2018-12" db="EMBL/GenBank/DDBJ databases">
        <authorList>
            <person name="Will S."/>
            <person name="Neumann-Schaal M."/>
            <person name="Henke P."/>
        </authorList>
    </citation>
    <scope>NUCLEOTIDE SEQUENCE</scope>
    <source>
        <strain evidence="1">PCC 7102</strain>
    </source>
</reference>
<gene>
    <name evidence="1" type="ORF">DSM106972_036340</name>
</gene>
<dbReference type="AlphaFoldDB" id="A0A3S1CM96"/>